<reference evidence="1 2" key="1">
    <citation type="submission" date="2020-08" db="EMBL/GenBank/DDBJ databases">
        <title>Cohnella phylogeny.</title>
        <authorList>
            <person name="Dunlap C."/>
        </authorList>
    </citation>
    <scope>NUCLEOTIDE SEQUENCE [LARGE SCALE GENOMIC DNA]</scope>
    <source>
        <strain evidence="1 2">DSM 25239</strain>
    </source>
</reference>
<sequence>MAEVNKEESGNEYALLGELIDQKQQYRKIIKAAVAKWVKDFQDGRVQVNTVDDLKTLLEIDMELQKSVRFDQTLRDRKRGSEE</sequence>
<gene>
    <name evidence="1" type="ORF">H7B90_00770</name>
</gene>
<organism evidence="1 2">
    <name type="scientific">Cohnella xylanilytica</name>
    <dbReference type="NCBI Taxonomy" id="557555"/>
    <lineage>
        <taxon>Bacteria</taxon>
        <taxon>Bacillati</taxon>
        <taxon>Bacillota</taxon>
        <taxon>Bacilli</taxon>
        <taxon>Bacillales</taxon>
        <taxon>Paenibacillaceae</taxon>
        <taxon>Cohnella</taxon>
    </lineage>
</organism>
<dbReference type="AlphaFoldDB" id="A0A841TWD4"/>
<protein>
    <submittedName>
        <fullName evidence="1">Uncharacterized protein</fullName>
    </submittedName>
</protein>
<accession>A0A841TWD4</accession>
<evidence type="ECO:0000313" key="1">
    <source>
        <dbReference type="EMBL" id="MBB6689924.1"/>
    </source>
</evidence>
<dbReference type="RefSeq" id="WP_185133949.1">
    <property type="nucleotide sequence ID" value="NZ_JACJVR010000002.1"/>
</dbReference>
<proteinExistence type="predicted"/>
<evidence type="ECO:0000313" key="2">
    <source>
        <dbReference type="Proteomes" id="UP000553776"/>
    </source>
</evidence>
<dbReference type="Proteomes" id="UP000553776">
    <property type="component" value="Unassembled WGS sequence"/>
</dbReference>
<keyword evidence="2" id="KW-1185">Reference proteome</keyword>
<comment type="caution">
    <text evidence="1">The sequence shown here is derived from an EMBL/GenBank/DDBJ whole genome shotgun (WGS) entry which is preliminary data.</text>
</comment>
<dbReference type="EMBL" id="JACJVR010000002">
    <property type="protein sequence ID" value="MBB6689924.1"/>
    <property type="molecule type" value="Genomic_DNA"/>
</dbReference>
<name>A0A841TWD4_9BACL</name>